<dbReference type="EMBL" id="SHNN01000001">
    <property type="protein sequence ID" value="MCX2980331.1"/>
    <property type="molecule type" value="Genomic_DNA"/>
</dbReference>
<feature type="domain" description="Pyridoxamine 5'-phosphate oxidase N-terminal" evidence="1">
    <location>
        <begin position="32"/>
        <end position="152"/>
    </location>
</feature>
<dbReference type="RefSeq" id="WP_279244308.1">
    <property type="nucleotide sequence ID" value="NZ_SHNN01000001.1"/>
</dbReference>
<dbReference type="InterPro" id="IPR011576">
    <property type="entry name" value="Pyridox_Oxase_N"/>
</dbReference>
<sequence length="208" mass="23240">MADNYQITSVQQLEDTLGTPLEFIAQKVRNSLDEAMLEFIQRSPLIFLSTLDSAGRMDVSPKGDSPGFVKATDTGKLLLPDRPGNKLTYGFRNILNNHHIGMIFVVPHLRETLRVKGTATLSNDPALLEQLAAQGKPATLCTTIDVSECFFHCGKAMIRSKLWQPEHWQEASTKSPMVSAMVKQFDADESAYSDIETALEDNYRDELY</sequence>
<dbReference type="Pfam" id="PF01243">
    <property type="entry name" value="PNPOx_N"/>
    <property type="match status" value="1"/>
</dbReference>
<protein>
    <submittedName>
        <fullName evidence="2">Pyridoxamine 5'-phosphate oxidase family protein</fullName>
    </submittedName>
</protein>
<accession>A0ABT3TDG9</accession>
<gene>
    <name evidence="2" type="ORF">EYC98_05535</name>
</gene>
<dbReference type="PANTHER" id="PTHR42815">
    <property type="entry name" value="FAD-BINDING, PUTATIVE (AFU_ORTHOLOGUE AFUA_6G07600)-RELATED"/>
    <property type="match status" value="1"/>
</dbReference>
<evidence type="ECO:0000259" key="1">
    <source>
        <dbReference type="Pfam" id="PF01243"/>
    </source>
</evidence>
<evidence type="ECO:0000313" key="3">
    <source>
        <dbReference type="Proteomes" id="UP001143362"/>
    </source>
</evidence>
<comment type="caution">
    <text evidence="2">The sequence shown here is derived from an EMBL/GenBank/DDBJ whole genome shotgun (WGS) entry which is preliminary data.</text>
</comment>
<dbReference type="NCBIfam" id="TIGR04025">
    <property type="entry name" value="PPOX_FMN_DR2398"/>
    <property type="match status" value="1"/>
</dbReference>
<dbReference type="InterPro" id="IPR024029">
    <property type="entry name" value="Pyridox_Oxase_FMN-dep"/>
</dbReference>
<keyword evidence="3" id="KW-1185">Reference proteome</keyword>
<evidence type="ECO:0000313" key="2">
    <source>
        <dbReference type="EMBL" id="MCX2980331.1"/>
    </source>
</evidence>
<dbReference type="InterPro" id="IPR012349">
    <property type="entry name" value="Split_barrel_FMN-bd"/>
</dbReference>
<dbReference type="Proteomes" id="UP001143362">
    <property type="component" value="Unassembled WGS sequence"/>
</dbReference>
<dbReference type="PANTHER" id="PTHR42815:SF2">
    <property type="entry name" value="FAD-BINDING, PUTATIVE (AFU_ORTHOLOGUE AFUA_6G07600)-RELATED"/>
    <property type="match status" value="1"/>
</dbReference>
<name>A0ABT3TDG9_9GAMM</name>
<reference evidence="2" key="1">
    <citation type="submission" date="2019-02" db="EMBL/GenBank/DDBJ databases">
        <authorList>
            <person name="Li S.-H."/>
        </authorList>
    </citation>
    <scope>NUCLEOTIDE SEQUENCE</scope>
    <source>
        <strain evidence="2">IMCC14734</strain>
    </source>
</reference>
<dbReference type="SUPFAM" id="SSF50475">
    <property type="entry name" value="FMN-binding split barrel"/>
    <property type="match status" value="1"/>
</dbReference>
<organism evidence="2 3">
    <name type="scientific">Candidatus Litorirhabdus singularis</name>
    <dbReference type="NCBI Taxonomy" id="2518993"/>
    <lineage>
        <taxon>Bacteria</taxon>
        <taxon>Pseudomonadati</taxon>
        <taxon>Pseudomonadota</taxon>
        <taxon>Gammaproteobacteria</taxon>
        <taxon>Cellvibrionales</taxon>
        <taxon>Halieaceae</taxon>
        <taxon>Candidatus Litorirhabdus</taxon>
    </lineage>
</organism>
<proteinExistence type="predicted"/>
<dbReference type="Gene3D" id="2.30.110.10">
    <property type="entry name" value="Electron Transport, Fmn-binding Protein, Chain A"/>
    <property type="match status" value="1"/>
</dbReference>